<reference evidence="5 6" key="1">
    <citation type="submission" date="2020-01" db="EMBL/GenBank/DDBJ databases">
        <authorList>
            <person name="Gupta K D."/>
        </authorList>
    </citation>
    <scope>NUCLEOTIDE SEQUENCE [LARGE SCALE GENOMIC DNA]</scope>
</reference>
<dbReference type="GO" id="GO:0005634">
    <property type="term" value="C:nucleus"/>
    <property type="evidence" value="ECO:0007669"/>
    <property type="project" value="UniProtKB-SubCell"/>
</dbReference>
<dbReference type="Pfam" id="PF00172">
    <property type="entry name" value="Zn_clus"/>
    <property type="match status" value="1"/>
</dbReference>
<dbReference type="OrthoDB" id="2269373at2759"/>
<dbReference type="GO" id="GO:0008270">
    <property type="term" value="F:zinc ion binding"/>
    <property type="evidence" value="ECO:0007669"/>
    <property type="project" value="InterPro"/>
</dbReference>
<evidence type="ECO:0000256" key="2">
    <source>
        <dbReference type="ARBA" id="ARBA00023242"/>
    </source>
</evidence>
<dbReference type="SUPFAM" id="SSF57701">
    <property type="entry name" value="Zn2/Cys6 DNA-binding domain"/>
    <property type="match status" value="1"/>
</dbReference>
<dbReference type="PANTHER" id="PTHR31001:SF81">
    <property type="entry name" value="ZN(II)2CYS6 TRANSCRIPTION FACTOR"/>
    <property type="match status" value="1"/>
</dbReference>
<feature type="region of interest" description="Disordered" evidence="3">
    <location>
        <begin position="137"/>
        <end position="171"/>
    </location>
</feature>
<keyword evidence="6" id="KW-1185">Reference proteome</keyword>
<name>A0A8S0XQA7_CYCAE</name>
<dbReference type="Proteomes" id="UP000467700">
    <property type="component" value="Unassembled WGS sequence"/>
</dbReference>
<dbReference type="AlphaFoldDB" id="A0A8S0XQA7"/>
<dbReference type="InterPro" id="IPR036864">
    <property type="entry name" value="Zn2-C6_fun-type_DNA-bd_sf"/>
</dbReference>
<dbReference type="CDD" id="cd00067">
    <property type="entry name" value="GAL4"/>
    <property type="match status" value="1"/>
</dbReference>
<evidence type="ECO:0000259" key="4">
    <source>
        <dbReference type="PROSITE" id="PS50048"/>
    </source>
</evidence>
<sequence length="360" mass="39339">MSPDEFQPLQLKGEIMDLEFTLDTDHRKRRRNRTTQSCLNCHTSKRKCDRKRPCQRCIQLGLTGLCVYEIDDPALRDDPSIDESTRLRNRIAELESLVRELRGKPHPRWADSNFRDGDPNEKWHSRATKCIPLQKRNTLPHTSHPHQQGGGNPDDLLDRADPRIDDGAPPVPLLTLACAVDAHQQQQTSSGYSDGGGGGGASNGYAMSGSDDGSHGGYGEHYGNAAASTPCGCRSNPALAIAYMTLSQTLQSSLNSLRQYSHHPPGTHCTLFRRIVELNHSLHSVNDNNPGLVAASYDSGPPSDNEIMTPLSASSGHASFHTGSPGVSPQEWNHMAAAGFNPYFPAPDHHGVYSVNHVMT</sequence>
<feature type="compositionally biased region" description="Basic and acidic residues" evidence="3">
    <location>
        <begin position="156"/>
        <end position="166"/>
    </location>
</feature>
<gene>
    <name evidence="5" type="ORF">AAE3_LOCUS5184</name>
</gene>
<dbReference type="InterPro" id="IPR050613">
    <property type="entry name" value="Sec_Metabolite_Reg"/>
</dbReference>
<evidence type="ECO:0000256" key="3">
    <source>
        <dbReference type="SAM" id="MobiDB-lite"/>
    </source>
</evidence>
<dbReference type="GO" id="GO:0000981">
    <property type="term" value="F:DNA-binding transcription factor activity, RNA polymerase II-specific"/>
    <property type="evidence" value="ECO:0007669"/>
    <property type="project" value="InterPro"/>
</dbReference>
<dbReference type="SMART" id="SM00066">
    <property type="entry name" value="GAL4"/>
    <property type="match status" value="1"/>
</dbReference>
<proteinExistence type="predicted"/>
<dbReference type="EMBL" id="CACVBS010000037">
    <property type="protein sequence ID" value="CAA7262817.1"/>
    <property type="molecule type" value="Genomic_DNA"/>
</dbReference>
<evidence type="ECO:0000256" key="1">
    <source>
        <dbReference type="ARBA" id="ARBA00004123"/>
    </source>
</evidence>
<evidence type="ECO:0000313" key="6">
    <source>
        <dbReference type="Proteomes" id="UP000467700"/>
    </source>
</evidence>
<dbReference type="Gene3D" id="4.10.240.10">
    <property type="entry name" value="Zn(2)-C6 fungal-type DNA-binding domain"/>
    <property type="match status" value="1"/>
</dbReference>
<comment type="caution">
    <text evidence="5">The sequence shown here is derived from an EMBL/GenBank/DDBJ whole genome shotgun (WGS) entry which is preliminary data.</text>
</comment>
<comment type="subcellular location">
    <subcellularLocation>
        <location evidence="1">Nucleus</location>
    </subcellularLocation>
</comment>
<protein>
    <recommendedName>
        <fullName evidence="4">Zn(2)-C6 fungal-type domain-containing protein</fullName>
    </recommendedName>
</protein>
<dbReference type="PROSITE" id="PS00463">
    <property type="entry name" value="ZN2_CY6_FUNGAL_1"/>
    <property type="match status" value="1"/>
</dbReference>
<organism evidence="5 6">
    <name type="scientific">Cyclocybe aegerita</name>
    <name type="common">Black poplar mushroom</name>
    <name type="synonym">Agrocybe aegerita</name>
    <dbReference type="NCBI Taxonomy" id="1973307"/>
    <lineage>
        <taxon>Eukaryota</taxon>
        <taxon>Fungi</taxon>
        <taxon>Dikarya</taxon>
        <taxon>Basidiomycota</taxon>
        <taxon>Agaricomycotina</taxon>
        <taxon>Agaricomycetes</taxon>
        <taxon>Agaricomycetidae</taxon>
        <taxon>Agaricales</taxon>
        <taxon>Agaricineae</taxon>
        <taxon>Bolbitiaceae</taxon>
        <taxon>Cyclocybe</taxon>
    </lineage>
</organism>
<dbReference type="InterPro" id="IPR001138">
    <property type="entry name" value="Zn2Cys6_DnaBD"/>
</dbReference>
<accession>A0A8S0XQA7</accession>
<evidence type="ECO:0000313" key="5">
    <source>
        <dbReference type="EMBL" id="CAA7262817.1"/>
    </source>
</evidence>
<keyword evidence="2" id="KW-0539">Nucleus</keyword>
<feature type="domain" description="Zn(2)-C6 fungal-type" evidence="4">
    <location>
        <begin position="37"/>
        <end position="68"/>
    </location>
</feature>
<dbReference type="PROSITE" id="PS50048">
    <property type="entry name" value="ZN2_CY6_FUNGAL_2"/>
    <property type="match status" value="1"/>
</dbReference>
<dbReference type="PANTHER" id="PTHR31001">
    <property type="entry name" value="UNCHARACTERIZED TRANSCRIPTIONAL REGULATORY PROTEIN"/>
    <property type="match status" value="1"/>
</dbReference>